<reference evidence="1" key="1">
    <citation type="submission" date="2019-04" db="EMBL/GenBank/DDBJ databases">
        <title>Microbes associate with the intestines of laboratory mice.</title>
        <authorList>
            <person name="Navarre W."/>
            <person name="Wong E."/>
            <person name="Huang K."/>
            <person name="Tropini C."/>
            <person name="Ng K."/>
            <person name="Yu B."/>
        </authorList>
    </citation>
    <scope>NUCLEOTIDE SEQUENCE</scope>
    <source>
        <strain evidence="1">NM01_1-7b</strain>
    </source>
</reference>
<dbReference type="Proteomes" id="UP000304953">
    <property type="component" value="Unassembled WGS sequence"/>
</dbReference>
<organism evidence="1 2">
    <name type="scientific">Petralouisia muris</name>
    <dbReference type="NCBI Taxonomy" id="3032872"/>
    <lineage>
        <taxon>Bacteria</taxon>
        <taxon>Bacillati</taxon>
        <taxon>Bacillota</taxon>
        <taxon>Clostridia</taxon>
        <taxon>Lachnospirales</taxon>
        <taxon>Lachnospiraceae</taxon>
        <taxon>Petralouisia</taxon>
    </lineage>
</organism>
<evidence type="ECO:0000313" key="2">
    <source>
        <dbReference type="Proteomes" id="UP000304953"/>
    </source>
</evidence>
<name>A0AC61RXF7_9FIRM</name>
<keyword evidence="2" id="KW-1185">Reference proteome</keyword>
<sequence>MKSVFNKYLTYCKLHAFLTILFLFLLFAAHWIPEERILAHSTSFLPHNPEYSTLWNSLLGQDSGYRWNGIQALFRPLLYLFGPAQIRYLCMIAFFLLLFGAALQISRKLSPPFGFLLLFSFLWADILPVSYSLLQAGCFLITFAAILFLLGKTSLYEREDPNFLYLTFYAIGAVTVFLDSGTIPVLTLGIPLTIAFLSIRKFSNSTDIRKKLIFCSFFWGLGCLFMTVTKWLFTVLATGKNLFPEYLKRLWDENFGAVHSLPQFFLSLYNNLREFLSRPDFGIKTLAILLLILTAAYLTFFIMGHRIKRACLALLPLAFISLLPLLFYLFAPARGLTRPVLTSRALIASMYPILLLLHGMLDTERISHKLHTAMKSLWRN</sequence>
<protein>
    <submittedName>
        <fullName evidence="1">Uncharacterized protein</fullName>
    </submittedName>
</protein>
<evidence type="ECO:0000313" key="1">
    <source>
        <dbReference type="EMBL" id="TGY96601.1"/>
    </source>
</evidence>
<accession>A0AC61RXF7</accession>
<comment type="caution">
    <text evidence="1">The sequence shown here is derived from an EMBL/GenBank/DDBJ whole genome shotgun (WGS) entry which is preliminary data.</text>
</comment>
<proteinExistence type="predicted"/>
<gene>
    <name evidence="1" type="ORF">E5329_08530</name>
</gene>
<dbReference type="EMBL" id="SRYA01000014">
    <property type="protein sequence ID" value="TGY96601.1"/>
    <property type="molecule type" value="Genomic_DNA"/>
</dbReference>